<sequence>MDEQTRMLIDKRKSDNKNYHQTHKRDKKNFWEEIANEINKTYNTNYFTTTKAYKEGTKNKRSLVAEKYYEEFSTELWKEPATGQLNVEMTVSSNTLGRSNRSGTDLKYEIDSRSGTASEARTSSKIPRACKSHPTGLENFQVETVRNDETPDRKRFLGILSIPQMKINPQTQEEYALHIDEYVDMLKKNNSFD</sequence>
<reference evidence="2 3" key="1">
    <citation type="submission" date="2018-06" db="EMBL/GenBank/DDBJ databases">
        <title>Comparative genomics reveals the genomic features of Rhizophagus irregularis, R. cerebriforme, R. diaphanum and Gigaspora rosea, and their symbiotic lifestyle signature.</title>
        <authorList>
            <person name="Morin E."/>
            <person name="San Clemente H."/>
            <person name="Chen E.C.H."/>
            <person name="De La Providencia I."/>
            <person name="Hainaut M."/>
            <person name="Kuo A."/>
            <person name="Kohler A."/>
            <person name="Murat C."/>
            <person name="Tang N."/>
            <person name="Roy S."/>
            <person name="Loubradou J."/>
            <person name="Henrissat B."/>
            <person name="Grigoriev I.V."/>
            <person name="Corradi N."/>
            <person name="Roux C."/>
            <person name="Martin F.M."/>
        </authorList>
    </citation>
    <scope>NUCLEOTIDE SEQUENCE [LARGE SCALE GENOMIC DNA]</scope>
    <source>
        <strain evidence="2 3">DAOM 227022</strain>
    </source>
</reference>
<comment type="caution">
    <text evidence="2">The sequence shown here is derived from an EMBL/GenBank/DDBJ whole genome shotgun (WGS) entry which is preliminary data.</text>
</comment>
<feature type="region of interest" description="Disordered" evidence="1">
    <location>
        <begin position="1"/>
        <end position="26"/>
    </location>
</feature>
<keyword evidence="3" id="KW-1185">Reference proteome</keyword>
<dbReference type="EMBL" id="QKYT01001144">
    <property type="protein sequence ID" value="RIA79789.1"/>
    <property type="molecule type" value="Genomic_DNA"/>
</dbReference>
<evidence type="ECO:0000256" key="1">
    <source>
        <dbReference type="SAM" id="MobiDB-lite"/>
    </source>
</evidence>
<organism evidence="2 3">
    <name type="scientific">Glomus cerebriforme</name>
    <dbReference type="NCBI Taxonomy" id="658196"/>
    <lineage>
        <taxon>Eukaryota</taxon>
        <taxon>Fungi</taxon>
        <taxon>Fungi incertae sedis</taxon>
        <taxon>Mucoromycota</taxon>
        <taxon>Glomeromycotina</taxon>
        <taxon>Glomeromycetes</taxon>
        <taxon>Glomerales</taxon>
        <taxon>Glomeraceae</taxon>
        <taxon>Glomus</taxon>
    </lineage>
</organism>
<dbReference type="Proteomes" id="UP000265703">
    <property type="component" value="Unassembled WGS sequence"/>
</dbReference>
<evidence type="ECO:0008006" key="4">
    <source>
        <dbReference type="Google" id="ProtNLM"/>
    </source>
</evidence>
<accession>A0A397S4X4</accession>
<feature type="compositionally biased region" description="Basic and acidic residues" evidence="1">
    <location>
        <begin position="1"/>
        <end position="18"/>
    </location>
</feature>
<name>A0A397S4X4_9GLOM</name>
<evidence type="ECO:0000313" key="3">
    <source>
        <dbReference type="Proteomes" id="UP000265703"/>
    </source>
</evidence>
<dbReference type="AlphaFoldDB" id="A0A397S4X4"/>
<protein>
    <recommendedName>
        <fullName evidence="4">Myb/SANT-like domain-containing protein</fullName>
    </recommendedName>
</protein>
<gene>
    <name evidence="2" type="ORF">C1645_839912</name>
</gene>
<evidence type="ECO:0000313" key="2">
    <source>
        <dbReference type="EMBL" id="RIA79789.1"/>
    </source>
</evidence>
<proteinExistence type="predicted"/>